<reference evidence="2 3" key="1">
    <citation type="journal article" date="2014" name="PLoS Genet.">
        <title>Analysis of the Phlebiopsis gigantea genome, transcriptome and secretome provides insight into its pioneer colonization strategies of wood.</title>
        <authorList>
            <person name="Hori C."/>
            <person name="Ishida T."/>
            <person name="Igarashi K."/>
            <person name="Samejima M."/>
            <person name="Suzuki H."/>
            <person name="Master E."/>
            <person name="Ferreira P."/>
            <person name="Ruiz-Duenas F.J."/>
            <person name="Held B."/>
            <person name="Canessa P."/>
            <person name="Larrondo L.F."/>
            <person name="Schmoll M."/>
            <person name="Druzhinina I.S."/>
            <person name="Kubicek C.P."/>
            <person name="Gaskell J.A."/>
            <person name="Kersten P."/>
            <person name="St John F."/>
            <person name="Glasner J."/>
            <person name="Sabat G."/>
            <person name="Splinter BonDurant S."/>
            <person name="Syed K."/>
            <person name="Yadav J."/>
            <person name="Mgbeahuruike A.C."/>
            <person name="Kovalchuk A."/>
            <person name="Asiegbu F.O."/>
            <person name="Lackner G."/>
            <person name="Hoffmeister D."/>
            <person name="Rencoret J."/>
            <person name="Gutierrez A."/>
            <person name="Sun H."/>
            <person name="Lindquist E."/>
            <person name="Barry K."/>
            <person name="Riley R."/>
            <person name="Grigoriev I.V."/>
            <person name="Henrissat B."/>
            <person name="Kues U."/>
            <person name="Berka R.M."/>
            <person name="Martinez A.T."/>
            <person name="Covert S.F."/>
            <person name="Blanchette R.A."/>
            <person name="Cullen D."/>
        </authorList>
    </citation>
    <scope>NUCLEOTIDE SEQUENCE [LARGE SCALE GENOMIC DNA]</scope>
    <source>
        <strain evidence="2 3">11061_1 CR5-6</strain>
    </source>
</reference>
<dbReference type="OrthoDB" id="3181259at2759"/>
<dbReference type="Proteomes" id="UP000053257">
    <property type="component" value="Unassembled WGS sequence"/>
</dbReference>
<dbReference type="SUPFAM" id="SSF52047">
    <property type="entry name" value="RNI-like"/>
    <property type="match status" value="1"/>
</dbReference>
<gene>
    <name evidence="2" type="ORF">PHLGIDRAFT_22784</name>
</gene>
<dbReference type="InterPro" id="IPR001810">
    <property type="entry name" value="F-box_dom"/>
</dbReference>
<keyword evidence="3" id="KW-1185">Reference proteome</keyword>
<protein>
    <recommendedName>
        <fullName evidence="1">F-box domain-containing protein</fullName>
    </recommendedName>
</protein>
<name>A0A0C3SDJ1_PHLG1</name>
<dbReference type="SUPFAM" id="SSF81383">
    <property type="entry name" value="F-box domain"/>
    <property type="match status" value="1"/>
</dbReference>
<dbReference type="AlphaFoldDB" id="A0A0C3SDJ1"/>
<dbReference type="InterPro" id="IPR036047">
    <property type="entry name" value="F-box-like_dom_sf"/>
</dbReference>
<sequence>MPFHEQRRQHTTYSNFCEYTQSSREANLTTCADRSLFSCHTQGGRRPPHEAHPIFTLPPELMAHVFVIAAEDSVMIPFVVSHVCRSWRYLALRTPSLWQRISLDSRLRMWTERILRARACPLDVEILPQMSIVNPLVRRQYLDARMVQLYTHMVSPYLSRWRSLTIEFQHYAPYLWNAALSCCSGSAIGTHAPRLEHISLRYRNNDDTTEYTLFQGYAPRLRSAVVDGIRLSWIPSLFANLTSLDYTHHGFTRGHDAEVELFHMLKVSCRVRELRIAFPSHSFKTVDTHSYEIPSTTSICLDYLNCLTIEIGVSDIPSALLQLLARLHFRNLRSLHLLSSPSHPQDLFYPPPFLRLRKFLKVLTRLPRLGYLQLDSAWCDPSFIVGLLNFHVPRLQHLALCSPRVDDSMLWAIGETCRSRYRVIYPPQDAPPYVVYQPLAVVEVEGARSVSGDGVLEVVRRMLSGGMLWVGEVWLKDCKGVGGEVTERATRMGIRIRVWVNGSELRMREKNYPANGGTRLRGRTRR</sequence>
<dbReference type="InterPro" id="IPR032675">
    <property type="entry name" value="LRR_dom_sf"/>
</dbReference>
<dbReference type="PROSITE" id="PS50181">
    <property type="entry name" value="FBOX"/>
    <property type="match status" value="1"/>
</dbReference>
<evidence type="ECO:0000313" key="2">
    <source>
        <dbReference type="EMBL" id="KIP09710.1"/>
    </source>
</evidence>
<dbReference type="Gene3D" id="1.20.1280.50">
    <property type="match status" value="1"/>
</dbReference>
<dbReference type="HOGENOM" id="CLU_039202_0_0_1"/>
<dbReference type="Gene3D" id="3.80.10.10">
    <property type="entry name" value="Ribonuclease Inhibitor"/>
    <property type="match status" value="1"/>
</dbReference>
<dbReference type="Pfam" id="PF12937">
    <property type="entry name" value="F-box-like"/>
    <property type="match status" value="1"/>
</dbReference>
<proteinExistence type="predicted"/>
<evidence type="ECO:0000259" key="1">
    <source>
        <dbReference type="PROSITE" id="PS50181"/>
    </source>
</evidence>
<evidence type="ECO:0000313" key="3">
    <source>
        <dbReference type="Proteomes" id="UP000053257"/>
    </source>
</evidence>
<accession>A0A0C3SDJ1</accession>
<organism evidence="2 3">
    <name type="scientific">Phlebiopsis gigantea (strain 11061_1 CR5-6)</name>
    <name type="common">White-rot fungus</name>
    <name type="synonym">Peniophora gigantea</name>
    <dbReference type="NCBI Taxonomy" id="745531"/>
    <lineage>
        <taxon>Eukaryota</taxon>
        <taxon>Fungi</taxon>
        <taxon>Dikarya</taxon>
        <taxon>Basidiomycota</taxon>
        <taxon>Agaricomycotina</taxon>
        <taxon>Agaricomycetes</taxon>
        <taxon>Polyporales</taxon>
        <taxon>Phanerochaetaceae</taxon>
        <taxon>Phlebiopsis</taxon>
    </lineage>
</organism>
<feature type="domain" description="F-box" evidence="1">
    <location>
        <begin position="51"/>
        <end position="101"/>
    </location>
</feature>
<dbReference type="STRING" id="745531.A0A0C3SDJ1"/>
<dbReference type="EMBL" id="KN840463">
    <property type="protein sequence ID" value="KIP09710.1"/>
    <property type="molecule type" value="Genomic_DNA"/>
</dbReference>